<name>A0A0F9XPM0_TRIHA</name>
<accession>A0A0F9XPM0</accession>
<proteinExistence type="predicted"/>
<comment type="caution">
    <text evidence="2">The sequence shown here is derived from an EMBL/GenBank/DDBJ whole genome shotgun (WGS) entry which is preliminary data.</text>
</comment>
<evidence type="ECO:0000313" key="3">
    <source>
        <dbReference type="Proteomes" id="UP000034112"/>
    </source>
</evidence>
<sequence>MLNLRVYTAGSLALVSSRLAGPMIGVGSWHSNKSTTRARATWSGFGGGSPVAVGLGSTALQHCSIAALAGKGIVGQEIRAGECPRQAKLSAHLPPEDRLSGLREQGSEDVQAPQLDKDDPGRSSACSGRGRAVPVRVVRSTCTRTSTTLVLDPPEAEVDYSHQEFDAYAHRGKKGIGEVAPSLAIKGEKENTQPGDLPVRVLYAPNSLVRATVYPLEIYLTGNLEIGLS</sequence>
<dbReference type="Proteomes" id="UP000034112">
    <property type="component" value="Unassembled WGS sequence"/>
</dbReference>
<evidence type="ECO:0000313" key="2">
    <source>
        <dbReference type="EMBL" id="KKP06450.1"/>
    </source>
</evidence>
<dbReference type="AlphaFoldDB" id="A0A0F9XPM0"/>
<gene>
    <name evidence="2" type="ORF">THAR02_01408</name>
</gene>
<feature type="region of interest" description="Disordered" evidence="1">
    <location>
        <begin position="86"/>
        <end position="130"/>
    </location>
</feature>
<protein>
    <submittedName>
        <fullName evidence="2">Uncharacterized protein</fullName>
    </submittedName>
</protein>
<evidence type="ECO:0000256" key="1">
    <source>
        <dbReference type="SAM" id="MobiDB-lite"/>
    </source>
</evidence>
<organism evidence="2 3">
    <name type="scientific">Trichoderma harzianum</name>
    <name type="common">Hypocrea lixii</name>
    <dbReference type="NCBI Taxonomy" id="5544"/>
    <lineage>
        <taxon>Eukaryota</taxon>
        <taxon>Fungi</taxon>
        <taxon>Dikarya</taxon>
        <taxon>Ascomycota</taxon>
        <taxon>Pezizomycotina</taxon>
        <taxon>Sordariomycetes</taxon>
        <taxon>Hypocreomycetidae</taxon>
        <taxon>Hypocreales</taxon>
        <taxon>Hypocreaceae</taxon>
        <taxon>Trichoderma</taxon>
    </lineage>
</organism>
<reference evidence="3" key="1">
    <citation type="journal article" date="2015" name="Genome Announc.">
        <title>Draft whole-genome sequence of the biocontrol agent Trichoderma harzianum T6776.</title>
        <authorList>
            <person name="Baroncelli R."/>
            <person name="Piaggeschi G."/>
            <person name="Fiorini L."/>
            <person name="Bertolini E."/>
            <person name="Zapparata A."/>
            <person name="Pe M.E."/>
            <person name="Sarrocco S."/>
            <person name="Vannacci G."/>
        </authorList>
    </citation>
    <scope>NUCLEOTIDE SEQUENCE [LARGE SCALE GENOMIC DNA]</scope>
    <source>
        <strain evidence="3">T6776</strain>
    </source>
</reference>
<dbReference type="EMBL" id="JOKZ01000025">
    <property type="protein sequence ID" value="KKP06450.1"/>
    <property type="molecule type" value="Genomic_DNA"/>
</dbReference>